<protein>
    <submittedName>
        <fullName evidence="4">Utp12 domain-containing protein</fullName>
    </submittedName>
</protein>
<proteinExistence type="predicted"/>
<dbReference type="OrthoDB" id="6286491at2759"/>
<evidence type="ECO:0000313" key="3">
    <source>
        <dbReference type="Proteomes" id="UP000274429"/>
    </source>
</evidence>
<dbReference type="EMBL" id="UYWX01020751">
    <property type="protein sequence ID" value="VDM34063.1"/>
    <property type="molecule type" value="Genomic_DNA"/>
</dbReference>
<gene>
    <name evidence="2" type="ORF">TTAC_LOCUS9297</name>
</gene>
<name>A0A0R3X701_HYDTA</name>
<accession>A0A0R3X701</accession>
<dbReference type="WBParaSite" id="TTAC_0000931201-mRNA-1">
    <property type="protein sequence ID" value="TTAC_0000931201-mRNA-1"/>
    <property type="gene ID" value="TTAC_0000931201"/>
</dbReference>
<reference evidence="2 3" key="2">
    <citation type="submission" date="2018-11" db="EMBL/GenBank/DDBJ databases">
        <authorList>
            <consortium name="Pathogen Informatics"/>
        </authorList>
    </citation>
    <scope>NUCLEOTIDE SEQUENCE [LARGE SCALE GENOMIC DNA]</scope>
</reference>
<feature type="compositionally biased region" description="Acidic residues" evidence="1">
    <location>
        <begin position="210"/>
        <end position="228"/>
    </location>
</feature>
<feature type="compositionally biased region" description="Low complexity" evidence="1">
    <location>
        <begin position="180"/>
        <end position="194"/>
    </location>
</feature>
<organism evidence="4">
    <name type="scientific">Hydatigena taeniaeformis</name>
    <name type="common">Feline tapeworm</name>
    <name type="synonym">Taenia taeniaeformis</name>
    <dbReference type="NCBI Taxonomy" id="6205"/>
    <lineage>
        <taxon>Eukaryota</taxon>
        <taxon>Metazoa</taxon>
        <taxon>Spiralia</taxon>
        <taxon>Lophotrochozoa</taxon>
        <taxon>Platyhelminthes</taxon>
        <taxon>Cestoda</taxon>
        <taxon>Eucestoda</taxon>
        <taxon>Cyclophyllidea</taxon>
        <taxon>Taeniidae</taxon>
        <taxon>Hydatigera</taxon>
    </lineage>
</organism>
<feature type="compositionally biased region" description="Polar residues" evidence="1">
    <location>
        <begin position="195"/>
        <end position="209"/>
    </location>
</feature>
<keyword evidence="3" id="KW-1185">Reference proteome</keyword>
<dbReference type="Proteomes" id="UP000274429">
    <property type="component" value="Unassembled WGS sequence"/>
</dbReference>
<dbReference type="AlphaFoldDB" id="A0A0R3X701"/>
<evidence type="ECO:0000256" key="1">
    <source>
        <dbReference type="SAM" id="MobiDB-lite"/>
    </source>
</evidence>
<sequence length="283" mass="31890">MQQVLSRLSRSPMHFNKFLDIIVDFAVSENHPEWCSRALRWLEKIFESPELAAMTKQSQSSLCRFLSYDAQMHGLRRLVDTVVENLDAIHKSTKPKLRKINLPIVDTGYIFIDDEDVNFGIPKKRFRRNVDNLKDERNVLNQSSPLSDEGDDSILDNLDDGDEVSAVSEDDGVFDVDDGSTSSLSESQLSNTISRTGISFNYTDNSGNSSEEDFEEDEEDDEDDEGEMASDSRLDVPPQPDDEEEEEVGIDADFAGSSGSEISVPVGRSVRQVRRSARIQNRR</sequence>
<evidence type="ECO:0000313" key="2">
    <source>
        <dbReference type="EMBL" id="VDM34063.1"/>
    </source>
</evidence>
<feature type="compositionally biased region" description="Basic residues" evidence="1">
    <location>
        <begin position="271"/>
        <end position="283"/>
    </location>
</feature>
<evidence type="ECO:0000313" key="4">
    <source>
        <dbReference type="WBParaSite" id="TTAC_0000931201-mRNA-1"/>
    </source>
</evidence>
<feature type="compositionally biased region" description="Acidic residues" evidence="1">
    <location>
        <begin position="148"/>
        <end position="178"/>
    </location>
</feature>
<feature type="compositionally biased region" description="Acidic residues" evidence="1">
    <location>
        <begin position="240"/>
        <end position="250"/>
    </location>
</feature>
<feature type="region of interest" description="Disordered" evidence="1">
    <location>
        <begin position="138"/>
        <end position="283"/>
    </location>
</feature>
<reference evidence="4" key="1">
    <citation type="submission" date="2017-02" db="UniProtKB">
        <authorList>
            <consortium name="WormBaseParasite"/>
        </authorList>
    </citation>
    <scope>IDENTIFICATION</scope>
</reference>